<comment type="caution">
    <text evidence="3">The sequence shown here is derived from an EMBL/GenBank/DDBJ whole genome shotgun (WGS) entry which is preliminary data.</text>
</comment>
<dbReference type="GO" id="GO:0010181">
    <property type="term" value="F:FMN binding"/>
    <property type="evidence" value="ECO:0007669"/>
    <property type="project" value="InterPro"/>
</dbReference>
<dbReference type="AlphaFoldDB" id="A0A084JQC2"/>
<dbReference type="RefSeq" id="WP_038278631.1">
    <property type="nucleotide sequence ID" value="NZ_JPME01000007.1"/>
</dbReference>
<reference evidence="3 4" key="1">
    <citation type="submission" date="2014-07" db="EMBL/GenBank/DDBJ databases">
        <title>Draft genome of Clostridium celerecrescens 152B isolated from sediments associated with methane hydrate from Krishna Godavari basin.</title>
        <authorList>
            <person name="Honkalas V.S."/>
            <person name="Dabir A.P."/>
            <person name="Arora P."/>
            <person name="Dhakephalkar P.K."/>
        </authorList>
    </citation>
    <scope>NUCLEOTIDE SEQUENCE [LARGE SCALE GENOMIC DNA]</scope>
    <source>
        <strain evidence="3 4">152B</strain>
    </source>
</reference>
<evidence type="ECO:0000313" key="4">
    <source>
        <dbReference type="Proteomes" id="UP000028525"/>
    </source>
</evidence>
<feature type="chain" id="PRO_5038661390" description="FMN-binding domain-containing protein" evidence="1">
    <location>
        <begin position="25"/>
        <end position="116"/>
    </location>
</feature>
<sequence>MKRVTLAIATALCILALLSGCGGSADTYKAGTYTAAAEGYAGGVDVEVEFDQDSLLSVKITDHNETVGIGDRAIEELPDKIVEELTWEVDAVASATVTSDAIKAAVKDCIEQAKSK</sequence>
<dbReference type="Gene3D" id="3.90.1010.20">
    <property type="match status" value="1"/>
</dbReference>
<evidence type="ECO:0000259" key="2">
    <source>
        <dbReference type="SMART" id="SM00900"/>
    </source>
</evidence>
<protein>
    <recommendedName>
        <fullName evidence="2">FMN-binding domain-containing protein</fullName>
    </recommendedName>
</protein>
<proteinExistence type="predicted"/>
<keyword evidence="1" id="KW-0732">Signal</keyword>
<dbReference type="EMBL" id="JPME01000007">
    <property type="protein sequence ID" value="KEZ91156.1"/>
    <property type="molecule type" value="Genomic_DNA"/>
</dbReference>
<dbReference type="STRING" id="29354.IO98_05265"/>
<dbReference type="SMART" id="SM00900">
    <property type="entry name" value="FMN_bind"/>
    <property type="match status" value="1"/>
</dbReference>
<feature type="domain" description="FMN-binding" evidence="2">
    <location>
        <begin position="39"/>
        <end position="113"/>
    </location>
</feature>
<dbReference type="Pfam" id="PF04205">
    <property type="entry name" value="FMN_bind"/>
    <property type="match status" value="1"/>
</dbReference>
<feature type="signal peptide" evidence="1">
    <location>
        <begin position="1"/>
        <end position="24"/>
    </location>
</feature>
<dbReference type="Proteomes" id="UP000028525">
    <property type="component" value="Unassembled WGS sequence"/>
</dbReference>
<dbReference type="GO" id="GO:0016020">
    <property type="term" value="C:membrane"/>
    <property type="evidence" value="ECO:0007669"/>
    <property type="project" value="InterPro"/>
</dbReference>
<evidence type="ECO:0000256" key="1">
    <source>
        <dbReference type="SAM" id="SignalP"/>
    </source>
</evidence>
<keyword evidence="4" id="KW-1185">Reference proteome</keyword>
<dbReference type="PROSITE" id="PS51257">
    <property type="entry name" value="PROKAR_LIPOPROTEIN"/>
    <property type="match status" value="1"/>
</dbReference>
<organism evidence="3 4">
    <name type="scientific">Lacrimispora celerecrescens</name>
    <dbReference type="NCBI Taxonomy" id="29354"/>
    <lineage>
        <taxon>Bacteria</taxon>
        <taxon>Bacillati</taxon>
        <taxon>Bacillota</taxon>
        <taxon>Clostridia</taxon>
        <taxon>Lachnospirales</taxon>
        <taxon>Lachnospiraceae</taxon>
        <taxon>Lacrimispora</taxon>
    </lineage>
</organism>
<accession>A0A084JQC2</accession>
<dbReference type="InterPro" id="IPR007329">
    <property type="entry name" value="FMN-bd"/>
</dbReference>
<name>A0A084JQC2_9FIRM</name>
<evidence type="ECO:0000313" key="3">
    <source>
        <dbReference type="EMBL" id="KEZ91156.1"/>
    </source>
</evidence>
<gene>
    <name evidence="3" type="ORF">IO98_05265</name>
</gene>